<dbReference type="CDD" id="cd07010">
    <property type="entry name" value="cupin_PMI_type_I_N_bac"/>
    <property type="match status" value="1"/>
</dbReference>
<evidence type="ECO:0000313" key="2">
    <source>
        <dbReference type="Proteomes" id="UP000242699"/>
    </source>
</evidence>
<dbReference type="InterPro" id="IPR014710">
    <property type="entry name" value="RmlC-like_jellyroll"/>
</dbReference>
<organism evidence="1 2">
    <name type="scientific">Sulfobacillus benefaciens</name>
    <dbReference type="NCBI Taxonomy" id="453960"/>
    <lineage>
        <taxon>Bacteria</taxon>
        <taxon>Bacillati</taxon>
        <taxon>Bacillota</taxon>
        <taxon>Clostridia</taxon>
        <taxon>Eubacteriales</taxon>
        <taxon>Clostridiales Family XVII. Incertae Sedis</taxon>
        <taxon>Sulfobacillus</taxon>
    </lineage>
</organism>
<dbReference type="Gene3D" id="2.60.120.10">
    <property type="entry name" value="Jelly Rolls"/>
    <property type="match status" value="1"/>
</dbReference>
<dbReference type="InterPro" id="IPR011051">
    <property type="entry name" value="RmlC_Cupin_sf"/>
</dbReference>
<reference evidence="1 2" key="1">
    <citation type="journal article" date="2014" name="BMC Genomics">
        <title>Comparison of environmental and isolate Sulfobacillus genomes reveals diverse carbon, sulfur, nitrogen, and hydrogen metabolisms.</title>
        <authorList>
            <person name="Justice N.B."/>
            <person name="Norman A."/>
            <person name="Brown C.T."/>
            <person name="Singh A."/>
            <person name="Thomas B.C."/>
            <person name="Banfield J.F."/>
        </authorList>
    </citation>
    <scope>NUCLEOTIDE SEQUENCE [LARGE SCALE GENOMIC DNA]</scope>
    <source>
        <strain evidence="1">AMDSBA1</strain>
    </source>
</reference>
<dbReference type="Proteomes" id="UP000242699">
    <property type="component" value="Unassembled WGS sequence"/>
</dbReference>
<evidence type="ECO:0000313" key="1">
    <source>
        <dbReference type="EMBL" id="PSR29609.1"/>
    </source>
</evidence>
<name>A0A2T2X544_9FIRM</name>
<accession>A0A2T2X544</accession>
<dbReference type="SUPFAM" id="SSF51182">
    <property type="entry name" value="RmlC-like cupins"/>
    <property type="match status" value="1"/>
</dbReference>
<dbReference type="AlphaFoldDB" id="A0A2T2X544"/>
<sequence>MQSILQFKPLLRSYYFGGQRLRHWNKHLPPQGAAESWEVSAYPDFSSVPTLGEFAGRSLAEVLLSQPYWWPTASLPLVKLLDVSSSLPIHVHPNDLQAQAMPGKDPGKMEAWVVLEAGPANDIAIGFNRDYTAEDVLRATLSGELSKLLNHYSAAVGDIFLVPARTPHSAHDVVIWEVQQPSDRSIFAEPHDIYGKPVSQSTFETWANDFTKVVSLKASAGHQLSSIWETSPTGFGCTHFLVSGLTGNQPQFRISYGILTGIADRALVELSGTSSVNVEPGTSVLLPMGIHNYSIVPLSSGTKLLYVRHPTNKDLETLGSRWFT</sequence>
<dbReference type="EMBL" id="PXYT01000015">
    <property type="protein sequence ID" value="PSR29609.1"/>
    <property type="molecule type" value="Genomic_DNA"/>
</dbReference>
<comment type="caution">
    <text evidence="1">The sequence shown here is derived from an EMBL/GenBank/DDBJ whole genome shotgun (WGS) entry which is preliminary data.</text>
</comment>
<gene>
    <name evidence="1" type="ORF">C7B43_08090</name>
</gene>
<proteinExistence type="predicted"/>
<protein>
    <recommendedName>
        <fullName evidence="3">Mannose-6-phosphate isomerase</fullName>
    </recommendedName>
</protein>
<evidence type="ECO:0008006" key="3">
    <source>
        <dbReference type="Google" id="ProtNLM"/>
    </source>
</evidence>